<evidence type="ECO:0000313" key="2">
    <source>
        <dbReference type="Proteomes" id="UP000663193"/>
    </source>
</evidence>
<sequence>MCCTASSVLSSISAEKWLVDGPACILSTTHQLQTCMAALGGVEWCRILQKFESRNFCSLGVCNQVHVIVVSLKLRVKKSQHSNAVTNSCA</sequence>
<gene>
    <name evidence="1" type="ORF">JI435_409260</name>
</gene>
<dbReference type="Proteomes" id="UP000663193">
    <property type="component" value="Chromosome 6"/>
</dbReference>
<dbReference type="VEuPathDB" id="FungiDB:JI435_409260"/>
<evidence type="ECO:0000313" key="1">
    <source>
        <dbReference type="EMBL" id="QRC96583.1"/>
    </source>
</evidence>
<protein>
    <submittedName>
        <fullName evidence="1">Uncharacterized protein</fullName>
    </submittedName>
</protein>
<accession>A0A7U2HZP3</accession>
<dbReference type="AlphaFoldDB" id="A0A7U2HZP3"/>
<proteinExistence type="predicted"/>
<reference evidence="2" key="1">
    <citation type="journal article" date="2021" name="BMC Genomics">
        <title>Chromosome-level genome assembly and manually-curated proteome of model necrotroph Parastagonospora nodorum Sn15 reveals a genome-wide trove of candidate effector homologs, and redundancy of virulence-related functions within an accessory chromosome.</title>
        <authorList>
            <person name="Bertazzoni S."/>
            <person name="Jones D.A.B."/>
            <person name="Phan H.T."/>
            <person name="Tan K.-C."/>
            <person name="Hane J.K."/>
        </authorList>
    </citation>
    <scope>NUCLEOTIDE SEQUENCE [LARGE SCALE GENOMIC DNA]</scope>
    <source>
        <strain evidence="2">SN15 / ATCC MYA-4574 / FGSC 10173)</strain>
    </source>
</reference>
<dbReference type="EMBL" id="CP069028">
    <property type="protein sequence ID" value="QRC96583.1"/>
    <property type="molecule type" value="Genomic_DNA"/>
</dbReference>
<organism evidence="1 2">
    <name type="scientific">Phaeosphaeria nodorum (strain SN15 / ATCC MYA-4574 / FGSC 10173)</name>
    <name type="common">Glume blotch fungus</name>
    <name type="synonym">Parastagonospora nodorum</name>
    <dbReference type="NCBI Taxonomy" id="321614"/>
    <lineage>
        <taxon>Eukaryota</taxon>
        <taxon>Fungi</taxon>
        <taxon>Dikarya</taxon>
        <taxon>Ascomycota</taxon>
        <taxon>Pezizomycotina</taxon>
        <taxon>Dothideomycetes</taxon>
        <taxon>Pleosporomycetidae</taxon>
        <taxon>Pleosporales</taxon>
        <taxon>Pleosporineae</taxon>
        <taxon>Phaeosphaeriaceae</taxon>
        <taxon>Parastagonospora</taxon>
    </lineage>
</organism>
<keyword evidence="2" id="KW-1185">Reference proteome</keyword>
<name>A0A7U2HZP3_PHANO</name>